<accession>A0A7C3PFY7</accession>
<protein>
    <submittedName>
        <fullName evidence="2">Uncharacterized protein</fullName>
    </submittedName>
</protein>
<proteinExistence type="predicted"/>
<name>A0A7C3PFY7_9CYAN</name>
<reference evidence="2" key="1">
    <citation type="journal article" date="2020" name="mSystems">
        <title>Genome- and Community-Level Interaction Insights into Carbon Utilization and Element Cycling Functions of Hydrothermarchaeota in Hydrothermal Sediment.</title>
        <authorList>
            <person name="Zhou Z."/>
            <person name="Liu Y."/>
            <person name="Xu W."/>
            <person name="Pan J."/>
            <person name="Luo Z.H."/>
            <person name="Li M."/>
        </authorList>
    </citation>
    <scope>NUCLEOTIDE SEQUENCE [LARGE SCALE GENOMIC DNA]</scope>
    <source>
        <strain evidence="2">SpSt-418</strain>
    </source>
</reference>
<dbReference type="EMBL" id="DSRU01000237">
    <property type="protein sequence ID" value="HFM99333.1"/>
    <property type="molecule type" value="Genomic_DNA"/>
</dbReference>
<evidence type="ECO:0000313" key="2">
    <source>
        <dbReference type="EMBL" id="HFM99333.1"/>
    </source>
</evidence>
<gene>
    <name evidence="2" type="ORF">ENR64_16550</name>
</gene>
<comment type="caution">
    <text evidence="2">The sequence shown here is derived from an EMBL/GenBank/DDBJ whole genome shotgun (WGS) entry which is preliminary data.</text>
</comment>
<organism evidence="2">
    <name type="scientific">Oscillatoriales cyanobacterium SpSt-418</name>
    <dbReference type="NCBI Taxonomy" id="2282169"/>
    <lineage>
        <taxon>Bacteria</taxon>
        <taxon>Bacillati</taxon>
        <taxon>Cyanobacteriota</taxon>
        <taxon>Cyanophyceae</taxon>
        <taxon>Oscillatoriophycideae</taxon>
        <taxon>Oscillatoriales</taxon>
    </lineage>
</organism>
<evidence type="ECO:0000256" key="1">
    <source>
        <dbReference type="SAM" id="MobiDB-lite"/>
    </source>
</evidence>
<dbReference type="AlphaFoldDB" id="A0A7C3PFY7"/>
<sequence length="240" mass="27494">MTESLFTGLDHSEEAEAIAADLLHYYDFELGGFTVEHLIERWSKAYSSDWILLAVVEALYQGRYKAVSVDQLLLLWQRREQPLTHFNREFELLVSQRLPRKLFDTEASPEAEETFTTRGQQFFSNLQSLTEEVMAMPPTPAPFDWRNKLEKRFTPARSPVQTSSPQPTPPYRPNWLAYAEHKEPIQQFTPQIDPSDFHAKLKAVADSEFNSLPPQALAPTPEKQDPPLPPVSENSHLTDA</sequence>
<feature type="region of interest" description="Disordered" evidence="1">
    <location>
        <begin position="204"/>
        <end position="240"/>
    </location>
</feature>